<evidence type="ECO:0000313" key="2">
    <source>
        <dbReference type="EMBL" id="KAF2156909.1"/>
    </source>
</evidence>
<dbReference type="Proteomes" id="UP000799439">
    <property type="component" value="Unassembled WGS sequence"/>
</dbReference>
<organism evidence="2 3">
    <name type="scientific">Myriangium duriaei CBS 260.36</name>
    <dbReference type="NCBI Taxonomy" id="1168546"/>
    <lineage>
        <taxon>Eukaryota</taxon>
        <taxon>Fungi</taxon>
        <taxon>Dikarya</taxon>
        <taxon>Ascomycota</taxon>
        <taxon>Pezizomycotina</taxon>
        <taxon>Dothideomycetes</taxon>
        <taxon>Dothideomycetidae</taxon>
        <taxon>Myriangiales</taxon>
        <taxon>Myriangiaceae</taxon>
        <taxon>Myriangium</taxon>
    </lineage>
</organism>
<dbReference type="OrthoDB" id="25408at2759"/>
<dbReference type="PROSITE" id="PS50177">
    <property type="entry name" value="NTF2_DOMAIN"/>
    <property type="match status" value="1"/>
</dbReference>
<name>A0A9P4J8J6_9PEZI</name>
<accession>A0A9P4J8J6</accession>
<keyword evidence="3" id="KW-1185">Reference proteome</keyword>
<dbReference type="Gene3D" id="3.10.450.50">
    <property type="match status" value="1"/>
</dbReference>
<dbReference type="InterPro" id="IPR045875">
    <property type="entry name" value="NTF2"/>
</dbReference>
<sequence length="178" mass="19798">MTSATPLADDDITRASTTAAEEFTDAYYNALDSARKTISSFYIPPTNISPGRSLPLITYNGQQLSDPAALQAVFEDQMPFTFFEVQSLNVHVTNPMLTELNPTARGRLRTKELEQNMSLLVQVSGYVRLQERKEGPMRGFSDSFVLVPNKEQAGGKGKAKSGEGRNWLIQTQNFRFVV</sequence>
<dbReference type="InterPro" id="IPR018222">
    <property type="entry name" value="Nuclear_transport_factor_2_euk"/>
</dbReference>
<dbReference type="EMBL" id="ML996081">
    <property type="protein sequence ID" value="KAF2156909.1"/>
    <property type="molecule type" value="Genomic_DNA"/>
</dbReference>
<dbReference type="InterPro" id="IPR032710">
    <property type="entry name" value="NTF2-like_dom_sf"/>
</dbReference>
<dbReference type="AlphaFoldDB" id="A0A9P4J8J6"/>
<dbReference type="InterPro" id="IPR002075">
    <property type="entry name" value="NTF2_dom"/>
</dbReference>
<dbReference type="SUPFAM" id="SSF54427">
    <property type="entry name" value="NTF2-like"/>
    <property type="match status" value="1"/>
</dbReference>
<protein>
    <submittedName>
        <fullName evidence="2">NTF2-like protein</fullName>
    </submittedName>
</protein>
<gene>
    <name evidence="2" type="ORF">K461DRAFT_289277</name>
</gene>
<feature type="domain" description="NTF2" evidence="1">
    <location>
        <begin position="19"/>
        <end position="176"/>
    </location>
</feature>
<evidence type="ECO:0000313" key="3">
    <source>
        <dbReference type="Proteomes" id="UP000799439"/>
    </source>
</evidence>
<comment type="caution">
    <text evidence="2">The sequence shown here is derived from an EMBL/GenBank/DDBJ whole genome shotgun (WGS) entry which is preliminary data.</text>
</comment>
<proteinExistence type="predicted"/>
<dbReference type="GO" id="GO:0006913">
    <property type="term" value="P:nucleocytoplasmic transport"/>
    <property type="evidence" value="ECO:0007669"/>
    <property type="project" value="InterPro"/>
</dbReference>
<reference evidence="2" key="1">
    <citation type="journal article" date="2020" name="Stud. Mycol.">
        <title>101 Dothideomycetes genomes: a test case for predicting lifestyles and emergence of pathogens.</title>
        <authorList>
            <person name="Haridas S."/>
            <person name="Albert R."/>
            <person name="Binder M."/>
            <person name="Bloem J."/>
            <person name="Labutti K."/>
            <person name="Salamov A."/>
            <person name="Andreopoulos B."/>
            <person name="Baker S."/>
            <person name="Barry K."/>
            <person name="Bills G."/>
            <person name="Bluhm B."/>
            <person name="Cannon C."/>
            <person name="Castanera R."/>
            <person name="Culley D."/>
            <person name="Daum C."/>
            <person name="Ezra D."/>
            <person name="Gonzalez J."/>
            <person name="Henrissat B."/>
            <person name="Kuo A."/>
            <person name="Liang C."/>
            <person name="Lipzen A."/>
            <person name="Lutzoni F."/>
            <person name="Magnuson J."/>
            <person name="Mondo S."/>
            <person name="Nolan M."/>
            <person name="Ohm R."/>
            <person name="Pangilinan J."/>
            <person name="Park H.-J."/>
            <person name="Ramirez L."/>
            <person name="Alfaro M."/>
            <person name="Sun H."/>
            <person name="Tritt A."/>
            <person name="Yoshinaga Y."/>
            <person name="Zwiers L.-H."/>
            <person name="Turgeon B."/>
            <person name="Goodwin S."/>
            <person name="Spatafora J."/>
            <person name="Crous P."/>
            <person name="Grigoriev I."/>
        </authorList>
    </citation>
    <scope>NUCLEOTIDE SEQUENCE</scope>
    <source>
        <strain evidence="2">CBS 260.36</strain>
    </source>
</reference>
<dbReference type="Pfam" id="PF02136">
    <property type="entry name" value="NTF2"/>
    <property type="match status" value="1"/>
</dbReference>
<dbReference type="PANTHER" id="PTHR12612">
    <property type="entry name" value="NUCLEAR TRANSPORT FACTOR 2"/>
    <property type="match status" value="1"/>
</dbReference>
<evidence type="ECO:0000259" key="1">
    <source>
        <dbReference type="PROSITE" id="PS50177"/>
    </source>
</evidence>